<dbReference type="AlphaFoldDB" id="A0A0C2J8S7"/>
<accession>A0A0C2J8S7</accession>
<organism evidence="1 2">
    <name type="scientific">Thelohanellus kitauei</name>
    <name type="common">Myxosporean</name>
    <dbReference type="NCBI Taxonomy" id="669202"/>
    <lineage>
        <taxon>Eukaryota</taxon>
        <taxon>Metazoa</taxon>
        <taxon>Cnidaria</taxon>
        <taxon>Myxozoa</taxon>
        <taxon>Myxosporea</taxon>
        <taxon>Bivalvulida</taxon>
        <taxon>Platysporina</taxon>
        <taxon>Myxobolidae</taxon>
        <taxon>Thelohanellus</taxon>
    </lineage>
</organism>
<dbReference type="SUPFAM" id="SSF56112">
    <property type="entry name" value="Protein kinase-like (PK-like)"/>
    <property type="match status" value="1"/>
</dbReference>
<evidence type="ECO:0000313" key="1">
    <source>
        <dbReference type="EMBL" id="KII74184.1"/>
    </source>
</evidence>
<dbReference type="OMA" id="FICEFIC"/>
<comment type="caution">
    <text evidence="1">The sequence shown here is derived from an EMBL/GenBank/DDBJ whole genome shotgun (WGS) entry which is preliminary data.</text>
</comment>
<dbReference type="Gene3D" id="3.30.200.20">
    <property type="entry name" value="Phosphorylase Kinase, domain 1"/>
    <property type="match status" value="1"/>
</dbReference>
<proteinExistence type="predicted"/>
<gene>
    <name evidence="1" type="ORF">RF11_00558</name>
</gene>
<dbReference type="OrthoDB" id="1034557at2759"/>
<dbReference type="EMBL" id="JWZT01000510">
    <property type="protein sequence ID" value="KII74184.1"/>
    <property type="molecule type" value="Genomic_DNA"/>
</dbReference>
<dbReference type="InterPro" id="IPR050588">
    <property type="entry name" value="WNK_Ser-Thr_kinase"/>
</dbReference>
<keyword evidence="2" id="KW-1185">Reference proteome</keyword>
<dbReference type="PANTHER" id="PTHR13902">
    <property type="entry name" value="SERINE/THREONINE-PROTEIN KINASE WNK WITH NO LYSINE -RELATED"/>
    <property type="match status" value="1"/>
</dbReference>
<protein>
    <submittedName>
        <fullName evidence="1">Nuclear receptor-binding protein</fullName>
    </submittedName>
</protein>
<evidence type="ECO:0000313" key="2">
    <source>
        <dbReference type="Proteomes" id="UP000031668"/>
    </source>
</evidence>
<reference evidence="1 2" key="1">
    <citation type="journal article" date="2014" name="Genome Biol. Evol.">
        <title>The genome of the myxosporean Thelohanellus kitauei shows adaptations to nutrient acquisition within its fish host.</title>
        <authorList>
            <person name="Yang Y."/>
            <person name="Xiong J."/>
            <person name="Zhou Z."/>
            <person name="Huo F."/>
            <person name="Miao W."/>
            <person name="Ran C."/>
            <person name="Liu Y."/>
            <person name="Zhang J."/>
            <person name="Feng J."/>
            <person name="Wang M."/>
            <person name="Wang M."/>
            <person name="Wang L."/>
            <person name="Yao B."/>
        </authorList>
    </citation>
    <scope>NUCLEOTIDE SEQUENCE [LARGE SCALE GENOMIC DNA]</scope>
    <source>
        <strain evidence="1">Wuqing</strain>
    </source>
</reference>
<name>A0A0C2J8S7_THEKT</name>
<keyword evidence="1" id="KW-0675">Receptor</keyword>
<sequence length="467" mass="53728">MSQLVDDLESKHATKTSPCLRYERFDKSSCNLIGIGDTYMGMDTEECIEVLWVEIPVSFQIETVITNHFDTIIKFKHPCLLKFHHYWMETDQNTTILYFICEFICDTLFHFIKRTQLNDKAVPLKTQVRILKQILFGLGYLTGQNPPFFLPALNNQIIFMTHDGCIKLSPFIPNKYIQSIFLGKEYCRYTEPDDYYQSLLNFCKILHSMACLHYNPETDLQTSVSNPDKCLVEDQINIINMVLHNRNVLISELLKTKLLFCFPSLKFIAASRVLKSGIDVNEYNFEHPPERVFATLVENSKNFNYSEVPSVDIQRFLMEVKQGLHQFTNVAAYDIVRRSYHDSPPIKSPTSCNREANDSVSCQTAPRNSDDTFIHDLGYITAFKCSITALTAGNKSLKKIQISILYSNLYCRIIQREMNLAVDSANSITDDILCEKLVPERYGPYLNSLISYALHGEELSLVLNEIL</sequence>
<dbReference type="Proteomes" id="UP000031668">
    <property type="component" value="Unassembled WGS sequence"/>
</dbReference>
<dbReference type="InterPro" id="IPR011009">
    <property type="entry name" value="Kinase-like_dom_sf"/>
</dbReference>